<proteinExistence type="predicted"/>
<dbReference type="InterPro" id="IPR021288">
    <property type="entry name" value="Surface_antigen"/>
</dbReference>
<keyword evidence="1" id="KW-0812">Transmembrane</keyword>
<dbReference type="AlphaFoldDB" id="U6KUN2"/>
<evidence type="ECO:0000313" key="2">
    <source>
        <dbReference type="EMBL" id="CDJ41857.1"/>
    </source>
</evidence>
<dbReference type="Proteomes" id="UP000030747">
    <property type="component" value="Unassembled WGS sequence"/>
</dbReference>
<reference evidence="2" key="2">
    <citation type="submission" date="2013-10" db="EMBL/GenBank/DDBJ databases">
        <authorList>
            <person name="Aslett M."/>
        </authorList>
    </citation>
    <scope>NUCLEOTIDE SEQUENCE [LARGE SCALE GENOMIC DNA]</scope>
    <source>
        <strain evidence="2">Houghton</strain>
    </source>
</reference>
<feature type="transmembrane region" description="Helical" evidence="1">
    <location>
        <begin position="433"/>
        <end position="454"/>
    </location>
</feature>
<feature type="transmembrane region" description="Helical" evidence="1">
    <location>
        <begin position="608"/>
        <end position="627"/>
    </location>
</feature>
<dbReference type="Pfam" id="PF11054">
    <property type="entry name" value="Surface_antigen"/>
    <property type="match status" value="1"/>
</dbReference>
<evidence type="ECO:0000256" key="1">
    <source>
        <dbReference type="SAM" id="Phobius"/>
    </source>
</evidence>
<accession>U6KUN2</accession>
<organism evidence="2 3">
    <name type="scientific">Eimeria tenella</name>
    <name type="common">Coccidian parasite</name>
    <dbReference type="NCBI Taxonomy" id="5802"/>
    <lineage>
        <taxon>Eukaryota</taxon>
        <taxon>Sar</taxon>
        <taxon>Alveolata</taxon>
        <taxon>Apicomplexa</taxon>
        <taxon>Conoidasida</taxon>
        <taxon>Coccidia</taxon>
        <taxon>Eucoccidiorida</taxon>
        <taxon>Eimeriorina</taxon>
        <taxon>Eimeriidae</taxon>
        <taxon>Eimeria</taxon>
    </lineage>
</organism>
<evidence type="ECO:0008006" key="4">
    <source>
        <dbReference type="Google" id="ProtNLM"/>
    </source>
</evidence>
<dbReference type="GeneID" id="25253573"/>
<dbReference type="EMBL" id="HG675676">
    <property type="protein sequence ID" value="CDJ41857.1"/>
    <property type="molecule type" value="Genomic_DNA"/>
</dbReference>
<gene>
    <name evidence="2" type="ORF">ETH_00022305</name>
</gene>
<reference evidence="2" key="1">
    <citation type="submission" date="2013-10" db="EMBL/GenBank/DDBJ databases">
        <title>Genomic analysis of the causative agents of coccidiosis in chickens.</title>
        <authorList>
            <person name="Reid A.J."/>
            <person name="Blake D."/>
            <person name="Billington K."/>
            <person name="Browne H."/>
            <person name="Dunn M."/>
            <person name="Hung S."/>
            <person name="Kawahara F."/>
            <person name="Miranda-Saavedra D."/>
            <person name="Mourier T."/>
            <person name="Nagra H."/>
            <person name="Otto T.D."/>
            <person name="Rawlings N."/>
            <person name="Sanchez A."/>
            <person name="Sanders M."/>
            <person name="Subramaniam C."/>
            <person name="Tay Y."/>
            <person name="Dear P."/>
            <person name="Doerig C."/>
            <person name="Gruber A."/>
            <person name="Parkinson J."/>
            <person name="Shirley M."/>
            <person name="Wan K.L."/>
            <person name="Berriman M."/>
            <person name="Tomley F."/>
            <person name="Pain A."/>
        </authorList>
    </citation>
    <scope>NUCLEOTIDE SEQUENCE [LARGE SCALE GENOMIC DNA]</scope>
    <source>
        <strain evidence="2">Houghton</strain>
    </source>
</reference>
<sequence length="629" mass="69346">MTCQEALQQWEGGYTAFKYVYYGRGVSRAARRKWAGLRMNICASCEGSTRMKTAVCACRGQDPPVYKDNTGTYEDPNAAALASLLSETAQSIYCGTAAECADNVPIVCYIKPSGVQADASPVTRQMWHKYDEYKKKKPVLNAHEGQDLLDAVNAVRGAEELNLDEFTAAQSEELDEFQEKSAAASYENALYALTCDQINSSTIDPVVEKEYTLIYYSKEGGEVPTGEETVAFWQTGLEQLGSVGVRFATSQEERPPAFEAKDDVVKRTRRARRSGVSGNEIYYRSEVAGYVSMMVDEAREMRCYDATGCTNSALICFVKKPTLVQGEQPISEETWNKITGTEEPDVEPEPEPKPPTISFTRLQEGKSCVKEINGFRTQETLGLKGFTEAKASSKATRNTQLSEPMSGVTCDALKNGTVTIMVSRSRASFHHVLAMRIVTLNSFLFVPVLVARRFTKRHRNGKHRYFVHFLPRLMSDEVESIKFHCFALLFSSQDQKMTKSLMYYSGTEATCSVAVAAWKKGYEQFSAIPPAYTTSEAVYKKGDATNFVSLISEGESTTATCYSVEGCDQQAIVCELSPAVFTKDKAPISESTWKKVSATMSQGNGAPVAFSTTLLSTALVAAVAFAFNF</sequence>
<protein>
    <recommendedName>
        <fullName evidence="4">SAG family member</fullName>
    </recommendedName>
</protein>
<dbReference type="VEuPathDB" id="ToxoDB:ETH2_1431400"/>
<dbReference type="OMA" id="RMNICAS"/>
<name>U6KUN2_EIMTE</name>
<dbReference type="OrthoDB" id="347313at2759"/>
<dbReference type="RefSeq" id="XP_013232607.1">
    <property type="nucleotide sequence ID" value="XM_013377153.1"/>
</dbReference>
<keyword evidence="3" id="KW-1185">Reference proteome</keyword>
<keyword evidence="1" id="KW-0472">Membrane</keyword>
<dbReference type="VEuPathDB" id="ToxoDB:ETH_00022305"/>
<keyword evidence="1" id="KW-1133">Transmembrane helix</keyword>
<evidence type="ECO:0000313" key="3">
    <source>
        <dbReference type="Proteomes" id="UP000030747"/>
    </source>
</evidence>